<dbReference type="PIRSF" id="PIRSF030150">
    <property type="entry name" value="UCP030150"/>
    <property type="match status" value="1"/>
</dbReference>
<feature type="site" description="Transition state stabilizer" evidence="3">
    <location>
        <position position="248"/>
    </location>
</feature>
<feature type="active site" description="Proton donor/acceptor" evidence="4">
    <location>
        <position position="142"/>
    </location>
</feature>
<reference evidence="6 7" key="1">
    <citation type="submission" date="2018-08" db="EMBL/GenBank/DDBJ databases">
        <title>A genome reference for cultivated species of the human gut microbiota.</title>
        <authorList>
            <person name="Zou Y."/>
            <person name="Xue W."/>
            <person name="Luo G."/>
        </authorList>
    </citation>
    <scope>NUCLEOTIDE SEQUENCE [LARGE SCALE GENOMIC DNA]</scope>
    <source>
        <strain evidence="6 7">AF27-4BH</strain>
    </source>
</reference>
<dbReference type="RefSeq" id="WP_118013626.1">
    <property type="nucleotide sequence ID" value="NZ_QRTJ01000014.1"/>
</dbReference>
<dbReference type="GO" id="GO:0016787">
    <property type="term" value="F:hydrolase activity"/>
    <property type="evidence" value="ECO:0007669"/>
    <property type="project" value="UniProtKB-KW"/>
</dbReference>
<dbReference type="SUPFAM" id="SSF63817">
    <property type="entry name" value="Sortase"/>
    <property type="match status" value="1"/>
</dbReference>
<gene>
    <name evidence="6" type="primary">srtB</name>
    <name evidence="6" type="ORF">DWY88_08495</name>
</gene>
<evidence type="ECO:0000256" key="4">
    <source>
        <dbReference type="PIRSR" id="PIRSR605754-1"/>
    </source>
</evidence>
<feature type="chain" id="PRO_5039585460" evidence="5">
    <location>
        <begin position="24"/>
        <end position="257"/>
    </location>
</feature>
<evidence type="ECO:0000256" key="1">
    <source>
        <dbReference type="ARBA" id="ARBA00022801"/>
    </source>
</evidence>
<dbReference type="InterPro" id="IPR005754">
    <property type="entry name" value="Sortase"/>
</dbReference>
<dbReference type="EMBL" id="QRTJ01000014">
    <property type="protein sequence ID" value="RGQ67682.1"/>
    <property type="molecule type" value="Genomic_DNA"/>
</dbReference>
<keyword evidence="5" id="KW-0732">Signal</keyword>
<dbReference type="InterPro" id="IPR015986">
    <property type="entry name" value="SrtB_Firmicute"/>
</dbReference>
<dbReference type="Pfam" id="PF04203">
    <property type="entry name" value="Sortase"/>
    <property type="match status" value="1"/>
</dbReference>
<dbReference type="InterPro" id="IPR009835">
    <property type="entry name" value="SrtB"/>
</dbReference>
<dbReference type="CDD" id="cd05826">
    <property type="entry name" value="Sortase_B"/>
    <property type="match status" value="1"/>
</dbReference>
<dbReference type="Gene3D" id="2.40.260.10">
    <property type="entry name" value="Sortase"/>
    <property type="match status" value="1"/>
</dbReference>
<protein>
    <submittedName>
        <fullName evidence="6">SrtB family sortase</fullName>
        <ecNumber evidence="6">3.4.22.71</ecNumber>
    </submittedName>
</protein>
<feature type="active site" description="Acyl-thioester intermediate" evidence="2">
    <location>
        <position position="240"/>
    </location>
</feature>
<evidence type="ECO:0000256" key="2">
    <source>
        <dbReference type="PIRSR" id="PIRSR030150-1"/>
    </source>
</evidence>
<evidence type="ECO:0000313" key="7">
    <source>
        <dbReference type="Proteomes" id="UP000286137"/>
    </source>
</evidence>
<evidence type="ECO:0000256" key="5">
    <source>
        <dbReference type="SAM" id="SignalP"/>
    </source>
</evidence>
<accession>A0A412C346</accession>
<dbReference type="Proteomes" id="UP000286137">
    <property type="component" value="Unassembled WGS sequence"/>
</dbReference>
<name>A0A412C346_MEDGN</name>
<comment type="caution">
    <text evidence="6">The sequence shown here is derived from an EMBL/GenBank/DDBJ whole genome shotgun (WGS) entry which is preliminary data.</text>
</comment>
<dbReference type="NCBIfam" id="TIGR03064">
    <property type="entry name" value="sortase_srtB"/>
    <property type="match status" value="1"/>
</dbReference>
<organism evidence="6 7">
    <name type="scientific">Mediterraneibacter gnavus</name>
    <name type="common">Ruminococcus gnavus</name>
    <dbReference type="NCBI Taxonomy" id="33038"/>
    <lineage>
        <taxon>Bacteria</taxon>
        <taxon>Bacillati</taxon>
        <taxon>Bacillota</taxon>
        <taxon>Clostridia</taxon>
        <taxon>Lachnospirales</taxon>
        <taxon>Lachnospiraceae</taxon>
        <taxon>Mediterraneibacter</taxon>
    </lineage>
</organism>
<feature type="signal peptide" evidence="5">
    <location>
        <begin position="1"/>
        <end position="23"/>
    </location>
</feature>
<proteinExistence type="predicted"/>
<evidence type="ECO:0000313" key="6">
    <source>
        <dbReference type="EMBL" id="RGQ67682.1"/>
    </source>
</evidence>
<keyword evidence="1 6" id="KW-0378">Hydrolase</keyword>
<evidence type="ECO:0000256" key="3">
    <source>
        <dbReference type="PIRSR" id="PIRSR030150-2"/>
    </source>
</evidence>
<dbReference type="InterPro" id="IPR023365">
    <property type="entry name" value="Sortase_dom-sf"/>
</dbReference>
<dbReference type="AlphaFoldDB" id="A0A412C346"/>
<dbReference type="EC" id="3.4.22.71" evidence="6"/>
<sequence>MKKYKKQICLTAAVCLLGTAAFCGFHIYHHYAQVEEQTEAFEQIAEVVEEAPESEPASENTPVSEGEDVLAKYRELYLQNEDMVGWIAIDGTKLNYPVMQTKNNPNFYLKRNFEKEYSDLGVPYIQENCDILNSDNLIIYGHHIKGGKMFGALESYKSKSFYEKHKTIQFDTLTEQAEYEIVAVFKTVAYSAEGYRYYDFVNAETEEAFAEYVAKCKELALYDTGVSAEYGDKLITLSTCEYSAQNGRLVVVAKKVV</sequence>